<protein>
    <submittedName>
        <fullName evidence="1">Aldo keto reductase</fullName>
    </submittedName>
</protein>
<name>A0ACD3ADW7_9AGAR</name>
<gene>
    <name evidence="1" type="ORF">BDN72DRAFT_802896</name>
</gene>
<evidence type="ECO:0000313" key="1">
    <source>
        <dbReference type="EMBL" id="TFK63840.1"/>
    </source>
</evidence>
<keyword evidence="2" id="KW-1185">Reference proteome</keyword>
<dbReference type="EMBL" id="ML208502">
    <property type="protein sequence ID" value="TFK63840.1"/>
    <property type="molecule type" value="Genomic_DNA"/>
</dbReference>
<reference evidence="1 2" key="1">
    <citation type="journal article" date="2019" name="Nat. Ecol. Evol.">
        <title>Megaphylogeny resolves global patterns of mushroom evolution.</title>
        <authorList>
            <person name="Varga T."/>
            <person name="Krizsan K."/>
            <person name="Foldi C."/>
            <person name="Dima B."/>
            <person name="Sanchez-Garcia M."/>
            <person name="Sanchez-Ramirez S."/>
            <person name="Szollosi G.J."/>
            <person name="Szarkandi J.G."/>
            <person name="Papp V."/>
            <person name="Albert L."/>
            <person name="Andreopoulos W."/>
            <person name="Angelini C."/>
            <person name="Antonin V."/>
            <person name="Barry K.W."/>
            <person name="Bougher N.L."/>
            <person name="Buchanan P."/>
            <person name="Buyck B."/>
            <person name="Bense V."/>
            <person name="Catcheside P."/>
            <person name="Chovatia M."/>
            <person name="Cooper J."/>
            <person name="Damon W."/>
            <person name="Desjardin D."/>
            <person name="Finy P."/>
            <person name="Geml J."/>
            <person name="Haridas S."/>
            <person name="Hughes K."/>
            <person name="Justo A."/>
            <person name="Karasinski D."/>
            <person name="Kautmanova I."/>
            <person name="Kiss B."/>
            <person name="Kocsube S."/>
            <person name="Kotiranta H."/>
            <person name="LaButti K.M."/>
            <person name="Lechner B.E."/>
            <person name="Liimatainen K."/>
            <person name="Lipzen A."/>
            <person name="Lukacs Z."/>
            <person name="Mihaltcheva S."/>
            <person name="Morgado L.N."/>
            <person name="Niskanen T."/>
            <person name="Noordeloos M.E."/>
            <person name="Ohm R.A."/>
            <person name="Ortiz-Santana B."/>
            <person name="Ovrebo C."/>
            <person name="Racz N."/>
            <person name="Riley R."/>
            <person name="Savchenko A."/>
            <person name="Shiryaev A."/>
            <person name="Soop K."/>
            <person name="Spirin V."/>
            <person name="Szebenyi C."/>
            <person name="Tomsovsky M."/>
            <person name="Tulloss R.E."/>
            <person name="Uehling J."/>
            <person name="Grigoriev I.V."/>
            <person name="Vagvolgyi C."/>
            <person name="Papp T."/>
            <person name="Martin F.M."/>
            <person name="Miettinen O."/>
            <person name="Hibbett D.S."/>
            <person name="Nagy L.G."/>
        </authorList>
    </citation>
    <scope>NUCLEOTIDE SEQUENCE [LARGE SCALE GENOMIC DNA]</scope>
    <source>
        <strain evidence="1 2">NL-1719</strain>
    </source>
</reference>
<organism evidence="1 2">
    <name type="scientific">Pluteus cervinus</name>
    <dbReference type="NCBI Taxonomy" id="181527"/>
    <lineage>
        <taxon>Eukaryota</taxon>
        <taxon>Fungi</taxon>
        <taxon>Dikarya</taxon>
        <taxon>Basidiomycota</taxon>
        <taxon>Agaricomycotina</taxon>
        <taxon>Agaricomycetes</taxon>
        <taxon>Agaricomycetidae</taxon>
        <taxon>Agaricales</taxon>
        <taxon>Pluteineae</taxon>
        <taxon>Pluteaceae</taxon>
        <taxon>Pluteus</taxon>
    </lineage>
</organism>
<accession>A0ACD3ADW7</accession>
<dbReference type="Proteomes" id="UP000308600">
    <property type="component" value="Unassembled WGS sequence"/>
</dbReference>
<proteinExistence type="predicted"/>
<evidence type="ECO:0000313" key="2">
    <source>
        <dbReference type="Proteomes" id="UP000308600"/>
    </source>
</evidence>
<sequence>MTTQVEYRQLGKTGLRVSVPVVGAMSFGSAEWGPWVIEEEKSLEILKAAWDKGVNTIDTANVYSNGVSEIIVGNFVKKYQIPRHEVIIATKCYGLVGKSPGIRTVFQPQLHDERDYVNQAGLSRAAIFNAVDASLERLQTSYIDLLQIHRYDFKTDPEETMKALHDLVQSGKVRYIGASSMRAWQFALLNEIAGKRGWTKFVSMQNEYSLLYREEEREMLAYCKYNGIGVIPWAPLAAGALARPLGSQTVRSESTKGTPFEPKFTEADQTIISRVEEIAKKREKKMSQVALAWVSSKITSPIVGLSSVGRLDDSLTKGFELTEEEIKYLEEPYVPKPVRGHL</sequence>